<evidence type="ECO:0000256" key="1">
    <source>
        <dbReference type="ARBA" id="ARBA00022485"/>
    </source>
</evidence>
<evidence type="ECO:0000313" key="9">
    <source>
        <dbReference type="Proteomes" id="UP000219252"/>
    </source>
</evidence>
<feature type="domain" description="4Fe-4S ferredoxin-type" evidence="7">
    <location>
        <begin position="11"/>
        <end position="43"/>
    </location>
</feature>
<dbReference type="Pfam" id="PF02754">
    <property type="entry name" value="CCG"/>
    <property type="match status" value="2"/>
</dbReference>
<dbReference type="PANTHER" id="PTHR32479">
    <property type="entry name" value="GLYCOLATE OXIDASE IRON-SULFUR SUBUNIT"/>
    <property type="match status" value="1"/>
</dbReference>
<keyword evidence="3" id="KW-0677">Repeat</keyword>
<keyword evidence="9" id="KW-1185">Reference proteome</keyword>
<sequence length="448" mass="50449">MSINLAMQKSFEKHVEEELLLDCMRCGFCLSSCPTYIHTEQDESQSPRGRIALMKAIRDGKIQWDSSVEDSFNLCLGCRACEPACPAGVQYGALIEQTRDAVQEVKPQKKFEKTVRNVTFNHLFADKKDLNKAVKLVRFYQKSGLQKVTRKIGFLNLFPTFMSDMEKALPAVPRKVEKLEPIKSSKVKVAFFTGCLMESLFKEINDKTIELIKLLGADVIIPTGQQCCGALHAHSGELQKGLRNAKTNVEAFDSDEYDYIVNNAGGCGAFLSEYEKHLKSDSKYKEKAQRFSNKMVDISSLLVKLGLIDYLNTLPTSDSKVVATYQDSCHLRNVNKVYEQPRRLIQSLPGIQYKEMMKADSCCGSAGIYNLLQPEMAGKILETKMDYVREVNPTYIVTSNPGCLMQMKAGIHKDKLTSTIQAVHIVEIIYEQIKQVSKNLTTYEAITH</sequence>
<evidence type="ECO:0000256" key="5">
    <source>
        <dbReference type="ARBA" id="ARBA00023014"/>
    </source>
</evidence>
<dbReference type="InterPro" id="IPR009051">
    <property type="entry name" value="Helical_ferredxn"/>
</dbReference>
<dbReference type="InterPro" id="IPR017896">
    <property type="entry name" value="4Fe4S_Fe-S-bd"/>
</dbReference>
<dbReference type="PROSITE" id="PS00198">
    <property type="entry name" value="4FE4S_FER_1"/>
    <property type="match status" value="2"/>
</dbReference>
<reference evidence="9" key="1">
    <citation type="submission" date="2017-08" db="EMBL/GenBank/DDBJ databases">
        <authorList>
            <person name="Varghese N."/>
            <person name="Submissions S."/>
        </authorList>
    </citation>
    <scope>NUCLEOTIDE SEQUENCE [LARGE SCALE GENOMIC DNA]</scope>
    <source>
        <strain evidence="9">JC23</strain>
    </source>
</reference>
<accession>A0A285U2Y9</accession>
<evidence type="ECO:0000256" key="3">
    <source>
        <dbReference type="ARBA" id="ARBA00022737"/>
    </source>
</evidence>
<dbReference type="InterPro" id="IPR017900">
    <property type="entry name" value="4Fe4S_Fe_S_CS"/>
</dbReference>
<dbReference type="RefSeq" id="WP_097148273.1">
    <property type="nucleotide sequence ID" value="NZ_OBQC01000002.1"/>
</dbReference>
<dbReference type="PROSITE" id="PS51379">
    <property type="entry name" value="4FE4S_FER_2"/>
    <property type="match status" value="2"/>
</dbReference>
<keyword evidence="6" id="KW-0813">Transport</keyword>
<comment type="catalytic activity">
    <reaction evidence="6">
        <text>(R)-lactate + A = pyruvate + AH2</text>
        <dbReference type="Rhea" id="RHEA:15089"/>
        <dbReference type="ChEBI" id="CHEBI:13193"/>
        <dbReference type="ChEBI" id="CHEBI:15361"/>
        <dbReference type="ChEBI" id="CHEBI:16004"/>
        <dbReference type="ChEBI" id="CHEBI:17499"/>
    </reaction>
</comment>
<keyword evidence="1 6" id="KW-0004">4Fe-4S</keyword>
<dbReference type="PIRSF" id="PIRSF000139">
    <property type="entry name" value="Glc_ox_4Fe-4S"/>
    <property type="match status" value="1"/>
</dbReference>
<keyword evidence="5 6" id="KW-0411">Iron-sulfur</keyword>
<organism evidence="8 9">
    <name type="scientific">Ureibacillus acetophenoni</name>
    <dbReference type="NCBI Taxonomy" id="614649"/>
    <lineage>
        <taxon>Bacteria</taxon>
        <taxon>Bacillati</taxon>
        <taxon>Bacillota</taxon>
        <taxon>Bacilli</taxon>
        <taxon>Bacillales</taxon>
        <taxon>Caryophanaceae</taxon>
        <taxon>Ureibacillus</taxon>
    </lineage>
</organism>
<evidence type="ECO:0000259" key="7">
    <source>
        <dbReference type="PROSITE" id="PS51379"/>
    </source>
</evidence>
<dbReference type="GO" id="GO:0019154">
    <property type="term" value="F:glycolate dehydrogenase activity"/>
    <property type="evidence" value="ECO:0007669"/>
    <property type="project" value="UniProtKB-EC"/>
</dbReference>
<keyword evidence="6" id="KW-0249">Electron transport</keyword>
<evidence type="ECO:0000313" key="8">
    <source>
        <dbReference type="EMBL" id="SOC36285.1"/>
    </source>
</evidence>
<dbReference type="AlphaFoldDB" id="A0A285U2Y9"/>
<proteinExistence type="predicted"/>
<keyword evidence="2 6" id="KW-0479">Metal-binding</keyword>
<dbReference type="EMBL" id="OBQC01000002">
    <property type="protein sequence ID" value="SOC36285.1"/>
    <property type="molecule type" value="Genomic_DNA"/>
</dbReference>
<dbReference type="SUPFAM" id="SSF46548">
    <property type="entry name" value="alpha-helical ferredoxin"/>
    <property type="match status" value="1"/>
</dbReference>
<dbReference type="OrthoDB" id="9770306at2"/>
<dbReference type="GO" id="GO:0051539">
    <property type="term" value="F:4 iron, 4 sulfur cluster binding"/>
    <property type="evidence" value="ECO:0007669"/>
    <property type="project" value="UniProtKB-UniRule"/>
</dbReference>
<evidence type="ECO:0000256" key="6">
    <source>
        <dbReference type="PIRNR" id="PIRNR000139"/>
    </source>
</evidence>
<dbReference type="Pfam" id="PF13183">
    <property type="entry name" value="Fer4_8"/>
    <property type="match status" value="1"/>
</dbReference>
<gene>
    <name evidence="8" type="ORF">SAMN05877842_102199</name>
</gene>
<evidence type="ECO:0000256" key="2">
    <source>
        <dbReference type="ARBA" id="ARBA00022723"/>
    </source>
</evidence>
<comment type="catalytic activity">
    <reaction evidence="6">
        <text>glycolate + A = glyoxylate + AH2</text>
        <dbReference type="Rhea" id="RHEA:21264"/>
        <dbReference type="ChEBI" id="CHEBI:13193"/>
        <dbReference type="ChEBI" id="CHEBI:17499"/>
        <dbReference type="ChEBI" id="CHEBI:29805"/>
        <dbReference type="ChEBI" id="CHEBI:36655"/>
        <dbReference type="EC" id="1.1.99.14"/>
    </reaction>
</comment>
<dbReference type="GO" id="GO:0046872">
    <property type="term" value="F:metal ion binding"/>
    <property type="evidence" value="ECO:0007669"/>
    <property type="project" value="UniProtKB-UniRule"/>
</dbReference>
<feature type="domain" description="4Fe-4S ferredoxin-type" evidence="7">
    <location>
        <begin position="64"/>
        <end position="89"/>
    </location>
</feature>
<dbReference type="Proteomes" id="UP000219252">
    <property type="component" value="Unassembled WGS sequence"/>
</dbReference>
<dbReference type="InterPro" id="IPR004017">
    <property type="entry name" value="Cys_rich_dom"/>
</dbReference>
<name>A0A285U2Y9_9BACL</name>
<comment type="function">
    <text evidence="6">Component of a complex that catalyzes the oxidation of glycolate to glyoxylate.</text>
</comment>
<protein>
    <recommendedName>
        <fullName evidence="6">Glycolate oxidase iron-sulfur subunit</fullName>
        <ecNumber evidence="6">1.1.99.14</ecNumber>
    </recommendedName>
</protein>
<dbReference type="EC" id="1.1.99.14" evidence="6"/>
<dbReference type="Gene3D" id="1.10.1060.10">
    <property type="entry name" value="Alpha-helical ferredoxin"/>
    <property type="match status" value="1"/>
</dbReference>
<evidence type="ECO:0000256" key="4">
    <source>
        <dbReference type="ARBA" id="ARBA00023004"/>
    </source>
</evidence>
<dbReference type="InterPro" id="IPR012257">
    <property type="entry name" value="Glc_ox_4Fe-4S"/>
</dbReference>
<keyword evidence="4 6" id="KW-0408">Iron</keyword>
<dbReference type="PANTHER" id="PTHR32479:SF17">
    <property type="entry name" value="GLYCOLATE OXIDASE IRON-SULFUR SUBUNIT"/>
    <property type="match status" value="1"/>
</dbReference>
<comment type="cofactor">
    <cofactor evidence="6">
        <name>[4Fe-4S] cluster</name>
        <dbReference type="ChEBI" id="CHEBI:49883"/>
    </cofactor>
    <text evidence="6">Binds 2 [4Fe-4S] clusters.</text>
</comment>